<evidence type="ECO:0000313" key="1">
    <source>
        <dbReference type="EMBL" id="KAL0444029.1"/>
    </source>
</evidence>
<comment type="caution">
    <text evidence="1">The sequence shown here is derived from an EMBL/GenBank/DDBJ whole genome shotgun (WGS) entry which is preliminary data.</text>
</comment>
<name>A0AAW2WSV5_9LAMI</name>
<dbReference type="PANTHER" id="PTHR35317">
    <property type="entry name" value="OS04G0629600 PROTEIN"/>
    <property type="match status" value="1"/>
</dbReference>
<gene>
    <name evidence="1" type="ORF">Slati_2125600</name>
</gene>
<sequence length="131" mass="15068">MLSASSIKDWMTRCSTKSRMSQKPCMGCFKEFCGRSYKIKKRRLQTLSVEFESLLIKENELITNYLNQALVVANQMQQLGEKLTDVKVVENILRSLNAKFNHVVIVIEETKGIESMSNNELNGFVLLMKKE</sequence>
<proteinExistence type="predicted"/>
<accession>A0AAW2WSV5</accession>
<organism evidence="1">
    <name type="scientific">Sesamum latifolium</name>
    <dbReference type="NCBI Taxonomy" id="2727402"/>
    <lineage>
        <taxon>Eukaryota</taxon>
        <taxon>Viridiplantae</taxon>
        <taxon>Streptophyta</taxon>
        <taxon>Embryophyta</taxon>
        <taxon>Tracheophyta</taxon>
        <taxon>Spermatophyta</taxon>
        <taxon>Magnoliopsida</taxon>
        <taxon>eudicotyledons</taxon>
        <taxon>Gunneridae</taxon>
        <taxon>Pentapetalae</taxon>
        <taxon>asterids</taxon>
        <taxon>lamiids</taxon>
        <taxon>Lamiales</taxon>
        <taxon>Pedaliaceae</taxon>
        <taxon>Sesamum</taxon>
    </lineage>
</organism>
<protein>
    <submittedName>
        <fullName evidence="1">Uncharacterized protein</fullName>
    </submittedName>
</protein>
<dbReference type="AlphaFoldDB" id="A0AAW2WSV5"/>
<reference evidence="1" key="2">
    <citation type="journal article" date="2024" name="Plant">
        <title>Genomic evolution and insights into agronomic trait innovations of Sesamum species.</title>
        <authorList>
            <person name="Miao H."/>
            <person name="Wang L."/>
            <person name="Qu L."/>
            <person name="Liu H."/>
            <person name="Sun Y."/>
            <person name="Le M."/>
            <person name="Wang Q."/>
            <person name="Wei S."/>
            <person name="Zheng Y."/>
            <person name="Lin W."/>
            <person name="Duan Y."/>
            <person name="Cao H."/>
            <person name="Xiong S."/>
            <person name="Wang X."/>
            <person name="Wei L."/>
            <person name="Li C."/>
            <person name="Ma Q."/>
            <person name="Ju M."/>
            <person name="Zhao R."/>
            <person name="Li G."/>
            <person name="Mu C."/>
            <person name="Tian Q."/>
            <person name="Mei H."/>
            <person name="Zhang T."/>
            <person name="Gao T."/>
            <person name="Zhang H."/>
        </authorList>
    </citation>
    <scope>NUCLEOTIDE SEQUENCE</scope>
    <source>
        <strain evidence="1">KEN1</strain>
    </source>
</reference>
<dbReference type="PANTHER" id="PTHR35317:SF28">
    <property type="entry name" value="ZINC FINGER, CCHC-TYPE, RIBONUCLEASE H-LIKE DOMAIN, GAG-PRE-INTEGRASE DOMAIN PROTEIN-RELATED"/>
    <property type="match status" value="1"/>
</dbReference>
<dbReference type="EMBL" id="JACGWN010000007">
    <property type="protein sequence ID" value="KAL0444029.1"/>
    <property type="molecule type" value="Genomic_DNA"/>
</dbReference>
<reference evidence="1" key="1">
    <citation type="submission" date="2020-06" db="EMBL/GenBank/DDBJ databases">
        <authorList>
            <person name="Li T."/>
            <person name="Hu X."/>
            <person name="Zhang T."/>
            <person name="Song X."/>
            <person name="Zhang H."/>
            <person name="Dai N."/>
            <person name="Sheng W."/>
            <person name="Hou X."/>
            <person name="Wei L."/>
        </authorList>
    </citation>
    <scope>NUCLEOTIDE SEQUENCE</scope>
    <source>
        <strain evidence="1">KEN1</strain>
        <tissue evidence="1">Leaf</tissue>
    </source>
</reference>
<dbReference type="Pfam" id="PF14223">
    <property type="entry name" value="Retrotran_gag_2"/>
    <property type="match status" value="1"/>
</dbReference>